<dbReference type="Gene3D" id="1.20.1070.10">
    <property type="entry name" value="Rhodopsin 7-helix transmembrane proteins"/>
    <property type="match status" value="1"/>
</dbReference>
<evidence type="ECO:0000256" key="3">
    <source>
        <dbReference type="ARBA" id="ARBA00022989"/>
    </source>
</evidence>
<dbReference type="AlphaFoldDB" id="A0A3M7R7T9"/>
<name>A0A3M7R7T9_BRAPC</name>
<dbReference type="GO" id="GO:0016020">
    <property type="term" value="C:membrane"/>
    <property type="evidence" value="ECO:0007669"/>
    <property type="project" value="UniProtKB-SubCell"/>
</dbReference>
<protein>
    <recommendedName>
        <fullName evidence="7">G-protein coupled receptors family 1 profile domain-containing protein</fullName>
    </recommendedName>
</protein>
<evidence type="ECO:0000256" key="4">
    <source>
        <dbReference type="ARBA" id="ARBA00023136"/>
    </source>
</evidence>
<dbReference type="GO" id="GO:0004930">
    <property type="term" value="F:G protein-coupled receptor activity"/>
    <property type="evidence" value="ECO:0007669"/>
    <property type="project" value="InterPro"/>
</dbReference>
<evidence type="ECO:0000256" key="5">
    <source>
        <dbReference type="SAM" id="MobiDB-lite"/>
    </source>
</evidence>
<reference evidence="8 9" key="1">
    <citation type="journal article" date="2018" name="Sci. Rep.">
        <title>Genomic signatures of local adaptation to the degree of environmental predictability in rotifers.</title>
        <authorList>
            <person name="Franch-Gras L."/>
            <person name="Hahn C."/>
            <person name="Garcia-Roger E.M."/>
            <person name="Carmona M.J."/>
            <person name="Serra M."/>
            <person name="Gomez A."/>
        </authorList>
    </citation>
    <scope>NUCLEOTIDE SEQUENCE [LARGE SCALE GENOMIC DNA]</scope>
    <source>
        <strain evidence="8">HYR1</strain>
    </source>
</reference>
<feature type="domain" description="G-protein coupled receptors family 1 profile" evidence="7">
    <location>
        <begin position="48"/>
        <end position="223"/>
    </location>
</feature>
<feature type="transmembrane region" description="Helical" evidence="6">
    <location>
        <begin position="35"/>
        <end position="56"/>
    </location>
</feature>
<comment type="caution">
    <text evidence="8">The sequence shown here is derived from an EMBL/GenBank/DDBJ whole genome shotgun (WGS) entry which is preliminary data.</text>
</comment>
<feature type="transmembrane region" description="Helical" evidence="6">
    <location>
        <begin position="239"/>
        <end position="256"/>
    </location>
</feature>
<dbReference type="InterPro" id="IPR000276">
    <property type="entry name" value="GPCR_Rhodpsn"/>
</dbReference>
<dbReference type="OrthoDB" id="10196221at2759"/>
<keyword evidence="2 6" id="KW-0812">Transmembrane</keyword>
<dbReference type="PROSITE" id="PS00237">
    <property type="entry name" value="G_PROTEIN_RECEP_F1_1"/>
    <property type="match status" value="1"/>
</dbReference>
<evidence type="ECO:0000256" key="2">
    <source>
        <dbReference type="ARBA" id="ARBA00022692"/>
    </source>
</evidence>
<evidence type="ECO:0000259" key="7">
    <source>
        <dbReference type="PROSITE" id="PS50262"/>
    </source>
</evidence>
<dbReference type="EMBL" id="REGN01003995">
    <property type="protein sequence ID" value="RNA19683.1"/>
    <property type="molecule type" value="Genomic_DNA"/>
</dbReference>
<keyword evidence="4 6" id="KW-0472">Membrane</keyword>
<evidence type="ECO:0000313" key="9">
    <source>
        <dbReference type="Proteomes" id="UP000276133"/>
    </source>
</evidence>
<keyword evidence="9" id="KW-1185">Reference proteome</keyword>
<feature type="region of interest" description="Disordered" evidence="5">
    <location>
        <begin position="425"/>
        <end position="445"/>
    </location>
</feature>
<feature type="compositionally biased region" description="Basic and acidic residues" evidence="5">
    <location>
        <begin position="436"/>
        <end position="445"/>
    </location>
</feature>
<comment type="subcellular location">
    <subcellularLocation>
        <location evidence="1">Membrane</location>
    </subcellularLocation>
</comment>
<evidence type="ECO:0000256" key="1">
    <source>
        <dbReference type="ARBA" id="ARBA00004370"/>
    </source>
</evidence>
<organism evidence="8 9">
    <name type="scientific">Brachionus plicatilis</name>
    <name type="common">Marine rotifer</name>
    <name type="synonym">Brachionus muelleri</name>
    <dbReference type="NCBI Taxonomy" id="10195"/>
    <lineage>
        <taxon>Eukaryota</taxon>
        <taxon>Metazoa</taxon>
        <taxon>Spiralia</taxon>
        <taxon>Gnathifera</taxon>
        <taxon>Rotifera</taxon>
        <taxon>Eurotatoria</taxon>
        <taxon>Monogononta</taxon>
        <taxon>Pseudotrocha</taxon>
        <taxon>Ploima</taxon>
        <taxon>Brachionidae</taxon>
        <taxon>Brachionus</taxon>
    </lineage>
</organism>
<evidence type="ECO:0000313" key="8">
    <source>
        <dbReference type="EMBL" id="RNA19683.1"/>
    </source>
</evidence>
<feature type="transmembrane region" description="Helical" evidence="6">
    <location>
        <begin position="68"/>
        <end position="91"/>
    </location>
</feature>
<gene>
    <name evidence="8" type="ORF">BpHYR1_030492</name>
</gene>
<feature type="transmembrane region" description="Helical" evidence="6">
    <location>
        <begin position="149"/>
        <end position="170"/>
    </location>
</feature>
<sequence>MYKLLNLLKFKHEPGLVRKYQMSEFILNLAKSINFYFSAVWVPAGIVFNLATILIFQSKIFYKTNIRIYYTALGVHDIVALSNSIFFLQLFPSLGYHFDSISNFMCKSILLWRRIVIQCPSWVQVIITYDRYKTICHPNSSRKETRTSIILKFLGLFAFMFFLNMVHLWYNLKETVGISTIYDNLTNQLYNLTRVSRICTASSGILLTTDIIIVLFRAYIPFLSRQKFKSNGSMSKKEYYFTFTIFRNALFFMFNLNKYLLYAIFLKLVEVHIQIKHDVTNFVTFERLMKCSKIFSIQTQYYLFLLKNFFVTNNFNIYKSSIIIFILSLYSIRWMFFFSTKIEFSKLREKVPSDICIYGFISNPSNHFIPQYYSKIDKDPKTFVSPLSTQTPTNRNPLRELNLQTNQTKSQISIASNIETCSNQLSPKKRGRKRLPRDENVFFGY</sequence>
<proteinExistence type="predicted"/>
<feature type="transmembrane region" description="Helical" evidence="6">
    <location>
        <begin position="111"/>
        <end position="129"/>
    </location>
</feature>
<dbReference type="Proteomes" id="UP000276133">
    <property type="component" value="Unassembled WGS sequence"/>
</dbReference>
<dbReference type="SUPFAM" id="SSF81321">
    <property type="entry name" value="Family A G protein-coupled receptor-like"/>
    <property type="match status" value="1"/>
</dbReference>
<feature type="transmembrane region" description="Helical" evidence="6">
    <location>
        <begin position="195"/>
        <end position="219"/>
    </location>
</feature>
<feature type="transmembrane region" description="Helical" evidence="6">
    <location>
        <begin position="317"/>
        <end position="338"/>
    </location>
</feature>
<dbReference type="PROSITE" id="PS50262">
    <property type="entry name" value="G_PROTEIN_RECEP_F1_2"/>
    <property type="match status" value="1"/>
</dbReference>
<keyword evidence="3 6" id="KW-1133">Transmembrane helix</keyword>
<accession>A0A3M7R7T9</accession>
<dbReference type="InterPro" id="IPR017452">
    <property type="entry name" value="GPCR_Rhodpsn_7TM"/>
</dbReference>
<evidence type="ECO:0000256" key="6">
    <source>
        <dbReference type="SAM" id="Phobius"/>
    </source>
</evidence>